<accession>A0ABT4VU27</accession>
<organism evidence="8 9">
    <name type="scientific">Hoeflea poritis</name>
    <dbReference type="NCBI Taxonomy" id="2993659"/>
    <lineage>
        <taxon>Bacteria</taxon>
        <taxon>Pseudomonadati</taxon>
        <taxon>Pseudomonadota</taxon>
        <taxon>Alphaproteobacteria</taxon>
        <taxon>Hyphomicrobiales</taxon>
        <taxon>Rhizobiaceae</taxon>
        <taxon>Hoeflea</taxon>
    </lineage>
</organism>
<feature type="binding site" evidence="7">
    <location>
        <position position="250"/>
    </location>
    <ligand>
        <name>substrate</name>
    </ligand>
</feature>
<comment type="caution">
    <text evidence="8">The sequence shown here is derived from an EMBL/GenBank/DDBJ whole genome shotgun (WGS) entry which is preliminary data.</text>
</comment>
<comment type="subunit">
    <text evidence="7">Homotetramer.</text>
</comment>
<comment type="catalytic activity">
    <reaction evidence="7">
        <text>L-tryptophan + O2 = N-formyl-L-kynurenine</text>
        <dbReference type="Rhea" id="RHEA:24536"/>
        <dbReference type="ChEBI" id="CHEBI:15379"/>
        <dbReference type="ChEBI" id="CHEBI:57912"/>
        <dbReference type="ChEBI" id="CHEBI:58629"/>
        <dbReference type="EC" id="1.13.11.11"/>
    </reaction>
</comment>
<dbReference type="SUPFAM" id="SSF140959">
    <property type="entry name" value="Indolic compounds 2,3-dioxygenase-like"/>
    <property type="match status" value="1"/>
</dbReference>
<dbReference type="InterPro" id="IPR017485">
    <property type="entry name" value="Trp_2-3-dOase_bac"/>
</dbReference>
<keyword evidence="5 7" id="KW-0408">Iron</keyword>
<keyword evidence="6 7" id="KW-0823">Tryptophan catabolism</keyword>
<dbReference type="EMBL" id="JAPJZH010000020">
    <property type="protein sequence ID" value="MDA4848221.1"/>
    <property type="molecule type" value="Genomic_DNA"/>
</dbReference>
<dbReference type="InterPro" id="IPR004981">
    <property type="entry name" value="Trp_2_3_dOase"/>
</dbReference>
<evidence type="ECO:0000256" key="6">
    <source>
        <dbReference type="ARBA" id="ARBA00023079"/>
    </source>
</evidence>
<evidence type="ECO:0000256" key="1">
    <source>
        <dbReference type="ARBA" id="ARBA00022617"/>
    </source>
</evidence>
<dbReference type="HAMAP" id="MF_01972">
    <property type="entry name" value="T23O"/>
    <property type="match status" value="1"/>
</dbReference>
<keyword evidence="3 7" id="KW-0223">Dioxygenase</keyword>
<gene>
    <name evidence="7 8" type="primary">kynA</name>
    <name evidence="8" type="ORF">OOZ53_22885</name>
</gene>
<dbReference type="Gene3D" id="1.20.58.480">
    <property type="match status" value="1"/>
</dbReference>
<keyword evidence="4 7" id="KW-0560">Oxidoreductase</keyword>
<comment type="cofactor">
    <cofactor evidence="7">
        <name>heme</name>
        <dbReference type="ChEBI" id="CHEBI:30413"/>
    </cofactor>
    <text evidence="7">Binds 1 heme group per subunit.</text>
</comment>
<comment type="caution">
    <text evidence="7">Lacks conserved residue(s) required for the propagation of feature annotation.</text>
</comment>
<feature type="binding site" evidence="7">
    <location>
        <position position="109"/>
    </location>
    <ligand>
        <name>substrate</name>
    </ligand>
</feature>
<keyword evidence="9" id="KW-1185">Reference proteome</keyword>
<dbReference type="EC" id="1.13.11.11" evidence="7"/>
<comment type="pathway">
    <text evidence="7">Amino-acid degradation; L-tryptophan degradation via kynurenine pathway; L-kynurenine from L-tryptophan: step 1/2.</text>
</comment>
<comment type="function">
    <text evidence="7">Heme-dependent dioxygenase that catalyzes the oxidative cleavage of the L-tryptophan (L-Trp) pyrrole ring and converts L-tryptophan to N-formyl-L-kynurenine. Catalyzes the oxidative cleavage of the indole moiety.</text>
</comment>
<evidence type="ECO:0000313" key="9">
    <source>
        <dbReference type="Proteomes" id="UP001148313"/>
    </source>
</evidence>
<proteinExistence type="inferred from homology"/>
<feature type="binding site" description="axial binding residue" evidence="7">
    <location>
        <position position="236"/>
    </location>
    <ligand>
        <name>heme</name>
        <dbReference type="ChEBI" id="CHEBI:30413"/>
    </ligand>
    <ligandPart>
        <name>Fe</name>
        <dbReference type="ChEBI" id="CHEBI:18248"/>
    </ligandPart>
</feature>
<dbReference type="PANTHER" id="PTHR10138:SF0">
    <property type="entry name" value="TRYPTOPHAN 2,3-DIOXYGENASE"/>
    <property type="match status" value="1"/>
</dbReference>
<dbReference type="RefSeq" id="WP_271092076.1">
    <property type="nucleotide sequence ID" value="NZ_JAPJZH010000020.1"/>
</dbReference>
<keyword evidence="2 7" id="KW-0479">Metal-binding</keyword>
<comment type="similarity">
    <text evidence="7">Belongs to the tryptophan 2,3-dioxygenase family.</text>
</comment>
<dbReference type="InterPro" id="IPR037217">
    <property type="entry name" value="Trp/Indoleamine_2_3_dOase-like"/>
</dbReference>
<name>A0ABT4VU27_9HYPH</name>
<dbReference type="Pfam" id="PF03301">
    <property type="entry name" value="Trp_dioxygenase"/>
    <property type="match status" value="1"/>
</dbReference>
<evidence type="ECO:0000313" key="8">
    <source>
        <dbReference type="EMBL" id="MDA4848221.1"/>
    </source>
</evidence>
<dbReference type="NCBIfam" id="TIGR03036">
    <property type="entry name" value="trp_2_3_diox"/>
    <property type="match status" value="1"/>
</dbReference>
<evidence type="ECO:0000256" key="7">
    <source>
        <dbReference type="HAMAP-Rule" id="MF_01972"/>
    </source>
</evidence>
<evidence type="ECO:0000256" key="4">
    <source>
        <dbReference type="ARBA" id="ARBA00023002"/>
    </source>
</evidence>
<keyword evidence="1 7" id="KW-0349">Heme</keyword>
<protein>
    <recommendedName>
        <fullName evidence="7">Tryptophan 2,3-dioxygenase</fullName>
        <shortName evidence="7">TDO</shortName>
        <ecNumber evidence="7">1.13.11.11</ecNumber>
    </recommendedName>
    <alternativeName>
        <fullName evidence="7">Tryptamin 2,3-dioxygenase</fullName>
    </alternativeName>
    <alternativeName>
        <fullName evidence="7">Tryptophan oxygenase</fullName>
        <shortName evidence="7">TO</shortName>
        <shortName evidence="7">TRPO</shortName>
    </alternativeName>
    <alternativeName>
        <fullName evidence="7">Tryptophan pyrrolase</fullName>
    </alternativeName>
    <alternativeName>
        <fullName evidence="7">Tryptophanase</fullName>
    </alternativeName>
</protein>
<evidence type="ECO:0000256" key="5">
    <source>
        <dbReference type="ARBA" id="ARBA00023004"/>
    </source>
</evidence>
<evidence type="ECO:0000256" key="3">
    <source>
        <dbReference type="ARBA" id="ARBA00022964"/>
    </source>
</evidence>
<dbReference type="PANTHER" id="PTHR10138">
    <property type="entry name" value="TRYPTOPHAN 2,3-DIOXYGENASE"/>
    <property type="match status" value="1"/>
</dbReference>
<sequence length="278" mass="32413">MADHKSRVESGISLDFEGRMSYGDYLQLDTLLSAQKPLSDKQDETLFIILHHVQELWLRLIIHELEFAMRNLREDKAGIAFKALARVSAIQEQLVTAWDVLSTMTPSDYMTFRDQLGQASGFQSYQYRLVEILLGAKDERMLVPHKHRPEIHARLREAFDGPSIYDEAIALVARAGFDVPKELLERDFSKTHQHNEALREIWLTVYREPERHFELYELAEELVDVEDRFQQWRFRHMKTVERIIGYKKGTGGSSGVGFLKTALDRTFFPELWAVRTDL</sequence>
<evidence type="ECO:0000256" key="2">
    <source>
        <dbReference type="ARBA" id="ARBA00022723"/>
    </source>
</evidence>
<feature type="binding site" evidence="7">
    <location>
        <position position="113"/>
    </location>
    <ligand>
        <name>substrate</name>
    </ligand>
</feature>
<reference evidence="8" key="1">
    <citation type="submission" date="2022-11" db="EMBL/GenBank/DDBJ databases">
        <title>Hoeflea poritis sp. nov., isolated from scleractinian coral Porites lutea.</title>
        <authorList>
            <person name="Zhang G."/>
            <person name="Wei Q."/>
            <person name="Cai L."/>
        </authorList>
    </citation>
    <scope>NUCLEOTIDE SEQUENCE</scope>
    <source>
        <strain evidence="8">E7-10</strain>
    </source>
</reference>
<dbReference type="Proteomes" id="UP001148313">
    <property type="component" value="Unassembled WGS sequence"/>
</dbReference>
<dbReference type="GO" id="GO:0004833">
    <property type="term" value="F:L-tryptophan 2,3-dioxygenase activity"/>
    <property type="evidence" value="ECO:0007669"/>
    <property type="project" value="UniProtKB-EC"/>
</dbReference>